<dbReference type="KEGG" id="nsu:110586377"/>
<evidence type="ECO:0000256" key="7">
    <source>
        <dbReference type="ARBA" id="ARBA00022843"/>
    </source>
</evidence>
<dbReference type="AlphaFoldDB" id="A0A8M1MQL7"/>
<evidence type="ECO:0000256" key="4">
    <source>
        <dbReference type="ARBA" id="ARBA00022490"/>
    </source>
</evidence>
<keyword evidence="9" id="KW-0539">Nucleus</keyword>
<dbReference type="GO" id="GO:0005634">
    <property type="term" value="C:nucleus"/>
    <property type="evidence" value="ECO:0007669"/>
    <property type="project" value="UniProtKB-SubCell"/>
</dbReference>
<dbReference type="Pfam" id="PF01020">
    <property type="entry name" value="Ribosomal_L40e"/>
    <property type="match status" value="1"/>
</dbReference>
<dbReference type="GO" id="GO:0003735">
    <property type="term" value="F:structural constituent of ribosome"/>
    <property type="evidence" value="ECO:0007669"/>
    <property type="project" value="InterPro"/>
</dbReference>
<comment type="similarity">
    <text evidence="3">Belongs to the ubiquitin family.</text>
</comment>
<keyword evidence="13" id="KW-1185">Reference proteome</keyword>
<feature type="domain" description="Large ribosomal subunit protein eL40" evidence="12">
    <location>
        <begin position="90"/>
        <end position="140"/>
    </location>
</feature>
<reference evidence="14" key="1">
    <citation type="submission" date="2025-08" db="UniProtKB">
        <authorList>
            <consortium name="RefSeq"/>
        </authorList>
    </citation>
    <scope>IDENTIFICATION</scope>
    <source>
        <tissue evidence="14">Blood</tissue>
    </source>
</reference>
<dbReference type="FunFam" id="3.10.20.90:FF:000469">
    <property type="entry name" value="Polyubiquitin-C"/>
    <property type="match status" value="1"/>
</dbReference>
<proteinExistence type="inferred from homology"/>
<dbReference type="Gene3D" id="3.10.20.90">
    <property type="entry name" value="Phosphatidylinositol 3-kinase Catalytic Subunit, Chain A, domain 1"/>
    <property type="match status" value="1"/>
</dbReference>
<dbReference type="FunFam" id="4.10.1060.50:FF:000001">
    <property type="entry name" value="ubiquitin-60S ribosomal protein L40"/>
    <property type="match status" value="1"/>
</dbReference>
<evidence type="ECO:0000256" key="5">
    <source>
        <dbReference type="ARBA" id="ARBA00022499"/>
    </source>
</evidence>
<dbReference type="GO" id="GO:0005737">
    <property type="term" value="C:cytoplasm"/>
    <property type="evidence" value="ECO:0007669"/>
    <property type="project" value="UniProtKB-SubCell"/>
</dbReference>
<evidence type="ECO:0000259" key="12">
    <source>
        <dbReference type="SMART" id="SM01377"/>
    </source>
</evidence>
<keyword evidence="8" id="KW-0689">Ribosomal protein</keyword>
<protein>
    <recommendedName>
        <fullName evidence="11">Ubiquitin-ribosomal protein eL40 fusion protein</fullName>
    </recommendedName>
</protein>
<dbReference type="Proteomes" id="UP000248481">
    <property type="component" value="Chromosome 11"/>
</dbReference>
<organism evidence="13 14">
    <name type="scientific">Neomonachus schauinslandi</name>
    <name type="common">Hawaiian monk seal</name>
    <name type="synonym">Monachus schauinslandi</name>
    <dbReference type="NCBI Taxonomy" id="29088"/>
    <lineage>
        <taxon>Eukaryota</taxon>
        <taxon>Metazoa</taxon>
        <taxon>Chordata</taxon>
        <taxon>Craniata</taxon>
        <taxon>Vertebrata</taxon>
        <taxon>Euteleostomi</taxon>
        <taxon>Mammalia</taxon>
        <taxon>Eutheria</taxon>
        <taxon>Laurasiatheria</taxon>
        <taxon>Carnivora</taxon>
        <taxon>Caniformia</taxon>
        <taxon>Pinnipedia</taxon>
        <taxon>Phocidae</taxon>
        <taxon>Monachinae</taxon>
        <taxon>Monachini</taxon>
        <taxon>Neomonachus</taxon>
    </lineage>
</organism>
<dbReference type="GeneID" id="110586377"/>
<dbReference type="SMART" id="SM01377">
    <property type="entry name" value="Ribosomal_L40e"/>
    <property type="match status" value="1"/>
</dbReference>
<keyword evidence="4" id="KW-0963">Cytoplasm</keyword>
<sequence>MWSLQKRPPPNGEVLQSEVSNMAEEDIPVAKWLRGGGLVDSEIQIFMKTLTGKTTTLEDEPSDMTENIKAKIKDKEEYTLYLVLHLQGGITEPFLCQLAQKCNCDKMICFQCYARLHPCAVNCHKQGGHTKNLHPKKKVK</sequence>
<accession>A0A8M1MQL7</accession>
<dbReference type="GO" id="GO:1990904">
    <property type="term" value="C:ribonucleoprotein complex"/>
    <property type="evidence" value="ECO:0007669"/>
    <property type="project" value="UniProtKB-KW"/>
</dbReference>
<dbReference type="Gene3D" id="4.10.1060.50">
    <property type="match status" value="1"/>
</dbReference>
<evidence type="ECO:0000313" key="14">
    <source>
        <dbReference type="RefSeq" id="XP_044775465.1"/>
    </source>
</evidence>
<dbReference type="InterPro" id="IPR038587">
    <property type="entry name" value="Ribosomal_eL40_sf"/>
</dbReference>
<name>A0A8M1MQL7_NEOSC</name>
<evidence type="ECO:0000256" key="2">
    <source>
        <dbReference type="ARBA" id="ARBA00004496"/>
    </source>
</evidence>
<dbReference type="InterPro" id="IPR029071">
    <property type="entry name" value="Ubiquitin-like_domsf"/>
</dbReference>
<keyword evidence="5" id="KW-1017">Isopeptide bond</keyword>
<comment type="subcellular location">
    <subcellularLocation>
        <location evidence="2">Cytoplasm</location>
    </subcellularLocation>
    <subcellularLocation>
        <location evidence="1">Nucleus</location>
    </subcellularLocation>
</comment>
<evidence type="ECO:0000256" key="8">
    <source>
        <dbReference type="ARBA" id="ARBA00022980"/>
    </source>
</evidence>
<evidence type="ECO:0000256" key="3">
    <source>
        <dbReference type="ARBA" id="ARBA00008430"/>
    </source>
</evidence>
<evidence type="ECO:0000256" key="1">
    <source>
        <dbReference type="ARBA" id="ARBA00004123"/>
    </source>
</evidence>
<evidence type="ECO:0000256" key="10">
    <source>
        <dbReference type="ARBA" id="ARBA00023274"/>
    </source>
</evidence>
<dbReference type="InterPro" id="IPR011332">
    <property type="entry name" value="Ribosomal_zn-bd"/>
</dbReference>
<evidence type="ECO:0000313" key="13">
    <source>
        <dbReference type="Proteomes" id="UP000248481"/>
    </source>
</evidence>
<dbReference type="InterPro" id="IPR001975">
    <property type="entry name" value="Ribosomal_eL40_dom"/>
</dbReference>
<dbReference type="SUPFAM" id="SSF57829">
    <property type="entry name" value="Zn-binding ribosomal proteins"/>
    <property type="match status" value="1"/>
</dbReference>
<evidence type="ECO:0000256" key="11">
    <source>
        <dbReference type="ARBA" id="ARBA00035298"/>
    </source>
</evidence>
<gene>
    <name evidence="14" type="primary">LOC110586377</name>
</gene>
<dbReference type="RefSeq" id="XP_044775465.1">
    <property type="nucleotide sequence ID" value="XM_044919530.1"/>
</dbReference>
<dbReference type="GO" id="GO:0006412">
    <property type="term" value="P:translation"/>
    <property type="evidence" value="ECO:0007669"/>
    <property type="project" value="InterPro"/>
</dbReference>
<dbReference type="GO" id="GO:0005840">
    <property type="term" value="C:ribosome"/>
    <property type="evidence" value="ECO:0007669"/>
    <property type="project" value="UniProtKB-KW"/>
</dbReference>
<dbReference type="SUPFAM" id="SSF54236">
    <property type="entry name" value="Ubiquitin-like"/>
    <property type="match status" value="1"/>
</dbReference>
<keyword evidence="6" id="KW-0677">Repeat</keyword>
<keyword evidence="10" id="KW-0687">Ribonucleoprotein</keyword>
<evidence type="ECO:0000256" key="6">
    <source>
        <dbReference type="ARBA" id="ARBA00022737"/>
    </source>
</evidence>
<keyword evidence="7" id="KW-0832">Ubl conjugation</keyword>
<evidence type="ECO:0000256" key="9">
    <source>
        <dbReference type="ARBA" id="ARBA00023242"/>
    </source>
</evidence>